<proteinExistence type="inferred from homology"/>
<dbReference type="PANTHER" id="PTHR10795">
    <property type="entry name" value="PROPROTEIN CONVERTASE SUBTILISIN/KEXIN"/>
    <property type="match status" value="1"/>
</dbReference>
<dbReference type="FunFam" id="3.40.50.200:FF:000006">
    <property type="entry name" value="Subtilisin-like protease SBT1.5"/>
    <property type="match status" value="1"/>
</dbReference>
<dbReference type="FunFam" id="3.30.70.80:FF:000002">
    <property type="entry name" value="Subtilisin-like protease SBT5.3"/>
    <property type="match status" value="1"/>
</dbReference>
<dbReference type="InterPro" id="IPR045051">
    <property type="entry name" value="SBT"/>
</dbReference>
<dbReference type="SUPFAM" id="SSF52743">
    <property type="entry name" value="Subtilisin-like"/>
    <property type="match status" value="1"/>
</dbReference>
<dbReference type="Gene3D" id="3.50.30.30">
    <property type="match status" value="1"/>
</dbReference>
<dbReference type="Pfam" id="PF05922">
    <property type="entry name" value="Inhibitor_I9"/>
    <property type="match status" value="1"/>
</dbReference>
<dbReference type="AlphaFoldDB" id="A0AAV1D2B0"/>
<reference evidence="10" key="1">
    <citation type="submission" date="2023-03" db="EMBL/GenBank/DDBJ databases">
        <authorList>
            <person name="Julca I."/>
        </authorList>
    </citation>
    <scope>NUCLEOTIDE SEQUENCE</scope>
</reference>
<dbReference type="GO" id="GO:0006508">
    <property type="term" value="P:proteolysis"/>
    <property type="evidence" value="ECO:0007669"/>
    <property type="project" value="UniProtKB-KW"/>
</dbReference>
<dbReference type="InterPro" id="IPR034197">
    <property type="entry name" value="Peptidases_S8_3"/>
</dbReference>
<dbReference type="InterPro" id="IPR002016">
    <property type="entry name" value="Haem_peroxidase"/>
</dbReference>
<feature type="chain" id="PRO_5043438100" evidence="8">
    <location>
        <begin position="30"/>
        <end position="756"/>
    </location>
</feature>
<dbReference type="InterPro" id="IPR000209">
    <property type="entry name" value="Peptidase_S8/S53_dom"/>
</dbReference>
<dbReference type="Pfam" id="PF17766">
    <property type="entry name" value="fn3_6"/>
    <property type="match status" value="1"/>
</dbReference>
<dbReference type="PROSITE" id="PS00138">
    <property type="entry name" value="SUBTILASE_SER"/>
    <property type="match status" value="1"/>
</dbReference>
<gene>
    <name evidence="10" type="ORF">OLC1_LOCUS11202</name>
</gene>
<feature type="signal peptide" evidence="8">
    <location>
        <begin position="1"/>
        <end position="29"/>
    </location>
</feature>
<dbReference type="InterPro" id="IPR036852">
    <property type="entry name" value="Peptidase_S8/S53_dom_sf"/>
</dbReference>
<dbReference type="InterPro" id="IPR023828">
    <property type="entry name" value="Peptidase_S8_Ser-AS"/>
</dbReference>
<organism evidence="10 11">
    <name type="scientific">Oldenlandia corymbosa var. corymbosa</name>
    <dbReference type="NCBI Taxonomy" id="529605"/>
    <lineage>
        <taxon>Eukaryota</taxon>
        <taxon>Viridiplantae</taxon>
        <taxon>Streptophyta</taxon>
        <taxon>Embryophyta</taxon>
        <taxon>Tracheophyta</taxon>
        <taxon>Spermatophyta</taxon>
        <taxon>Magnoliopsida</taxon>
        <taxon>eudicotyledons</taxon>
        <taxon>Gunneridae</taxon>
        <taxon>Pentapetalae</taxon>
        <taxon>asterids</taxon>
        <taxon>lamiids</taxon>
        <taxon>Gentianales</taxon>
        <taxon>Rubiaceae</taxon>
        <taxon>Rubioideae</taxon>
        <taxon>Spermacoceae</taxon>
        <taxon>Hedyotis-Oldenlandia complex</taxon>
        <taxon>Oldenlandia</taxon>
    </lineage>
</organism>
<feature type="active site" description="Charge relay system" evidence="6 7">
    <location>
        <position position="144"/>
    </location>
</feature>
<dbReference type="InterPro" id="IPR041469">
    <property type="entry name" value="Subtilisin-like_FN3"/>
</dbReference>
<comment type="similarity">
    <text evidence="1 7">Belongs to the peptidase S8 family.</text>
</comment>
<evidence type="ECO:0000256" key="1">
    <source>
        <dbReference type="ARBA" id="ARBA00011073"/>
    </source>
</evidence>
<evidence type="ECO:0000256" key="6">
    <source>
        <dbReference type="PIRSR" id="PIRSR615500-1"/>
    </source>
</evidence>
<evidence type="ECO:0000256" key="3">
    <source>
        <dbReference type="ARBA" id="ARBA00022729"/>
    </source>
</evidence>
<evidence type="ECO:0000256" key="8">
    <source>
        <dbReference type="SAM" id="SignalP"/>
    </source>
</evidence>
<dbReference type="InterPro" id="IPR010259">
    <property type="entry name" value="S8pro/Inhibitor_I9"/>
</dbReference>
<dbReference type="PROSITE" id="PS50873">
    <property type="entry name" value="PEROXIDASE_4"/>
    <property type="match status" value="1"/>
</dbReference>
<evidence type="ECO:0000256" key="7">
    <source>
        <dbReference type="PROSITE-ProRule" id="PRU01240"/>
    </source>
</evidence>
<dbReference type="GO" id="GO:0020037">
    <property type="term" value="F:heme binding"/>
    <property type="evidence" value="ECO:0007669"/>
    <property type="project" value="InterPro"/>
</dbReference>
<evidence type="ECO:0000313" key="10">
    <source>
        <dbReference type="EMBL" id="CAI9101658.1"/>
    </source>
</evidence>
<evidence type="ECO:0000256" key="2">
    <source>
        <dbReference type="ARBA" id="ARBA00022670"/>
    </source>
</evidence>
<keyword evidence="2 7" id="KW-0645">Protease</keyword>
<evidence type="ECO:0000256" key="5">
    <source>
        <dbReference type="ARBA" id="ARBA00022825"/>
    </source>
</evidence>
<keyword evidence="3 8" id="KW-0732">Signal</keyword>
<dbReference type="CDD" id="cd04852">
    <property type="entry name" value="Peptidases_S8_3"/>
    <property type="match status" value="1"/>
</dbReference>
<feature type="active site" description="Charge relay system" evidence="6 7">
    <location>
        <position position="209"/>
    </location>
</feature>
<protein>
    <submittedName>
        <fullName evidence="10">OLC1v1039032C2</fullName>
    </submittedName>
</protein>
<dbReference type="Gene3D" id="2.60.40.2310">
    <property type="match status" value="1"/>
</dbReference>
<evidence type="ECO:0000259" key="9">
    <source>
        <dbReference type="PROSITE" id="PS50873"/>
    </source>
</evidence>
<dbReference type="Gene3D" id="3.40.50.200">
    <property type="entry name" value="Peptidase S8/S53 domain"/>
    <property type="match status" value="1"/>
</dbReference>
<dbReference type="Proteomes" id="UP001161247">
    <property type="component" value="Chromosome 4"/>
</dbReference>
<keyword evidence="5 7" id="KW-0720">Serine protease</keyword>
<keyword evidence="4 7" id="KW-0378">Hydrolase</keyword>
<dbReference type="InterPro" id="IPR015500">
    <property type="entry name" value="Peptidase_S8_subtilisin-rel"/>
</dbReference>
<feature type="active site" description="Charge relay system" evidence="6 7">
    <location>
        <position position="535"/>
    </location>
</feature>
<feature type="domain" description="Plant heme peroxidase family profile" evidence="9">
    <location>
        <begin position="239"/>
        <end position="452"/>
    </location>
</feature>
<evidence type="ECO:0000313" key="11">
    <source>
        <dbReference type="Proteomes" id="UP001161247"/>
    </source>
</evidence>
<keyword evidence="11" id="KW-1185">Reference proteome</keyword>
<dbReference type="PROSITE" id="PS51892">
    <property type="entry name" value="SUBTILASE"/>
    <property type="match status" value="1"/>
</dbReference>
<dbReference type="GO" id="GO:0006979">
    <property type="term" value="P:response to oxidative stress"/>
    <property type="evidence" value="ECO:0007669"/>
    <property type="project" value="InterPro"/>
</dbReference>
<dbReference type="CDD" id="cd02120">
    <property type="entry name" value="PA_subtilisin_like"/>
    <property type="match status" value="1"/>
</dbReference>
<accession>A0AAV1D2B0</accession>
<name>A0AAV1D2B0_OLDCO</name>
<sequence length="756" mass="80673">MGYTIYICSSPIRHLLLLVIFTALQLANGGLDKDFYIVFLRDHLELDEGKAAQKHVDLLSSLKGNEDGARESLVYSYTKSFNAFAAKLTEDEVGHLSGMDEVVSVIPNRYRKLHTTKSWEFIGLPTTAERNLQVESDIIVGVFDTGITPQSESFKDHGLGHPPAKWKGTCAQFANFSGCNNKLIGARYFKLDDFPDDDDILSPIDVDGHGTHTSSTLAGSLVPNANLFGLARGTARGAVPSARIAAYKVCWASSGCADMDILAAFDAAIADGVDIISISIGGLSGNYTSDAISVGSFHGMRKGILTVASAGNDGPSLGGVTNHAPWIFTVGANSINRNFQSNVVLGNGHTLPGTGVNTFEPKQKSYPLVSGMDVAKDAQNRNSSSQCVQGSMDPKKVKGKIVYCKLPAWDADYIVKGLGGAGAIMESNMYLDNAQIFVAPATTINETIGKSIADYIASTRSPTAVISRSQEVKIQAPSVASFSSRGPNPGSQHLLKPDITAPGIDILASYTPMKSITGLQGDSRHSDFTLMSGTSMSCPHVSGAAAYVKSFHPNWSPAAIKSAIMTTATPMSSKTNKVAEFGYGAGQVNPTKALNPGLVYDMDDFSYIQFLCHEGYDDSSLANLVHQSSINCSKLLPTNGEDALNYPTMQLSLKSKQEPTTGVFRRVVTNVGPENSITYNATIKAPKGVVITVKPAALTFSHVSQKRSFKVVVKANPMTSKKLMVSGSLTWKSSDHSVRSPIVIFNPVALATQNVK</sequence>
<dbReference type="InterPro" id="IPR037045">
    <property type="entry name" value="S8pro/Inhibitor_I9_sf"/>
</dbReference>
<dbReference type="GO" id="GO:0004601">
    <property type="term" value="F:peroxidase activity"/>
    <property type="evidence" value="ECO:0007669"/>
    <property type="project" value="InterPro"/>
</dbReference>
<dbReference type="Pfam" id="PF00082">
    <property type="entry name" value="Peptidase_S8"/>
    <property type="match status" value="1"/>
</dbReference>
<evidence type="ECO:0000256" key="4">
    <source>
        <dbReference type="ARBA" id="ARBA00022801"/>
    </source>
</evidence>
<dbReference type="Gene3D" id="3.30.70.80">
    <property type="entry name" value="Peptidase S8 propeptide/proteinase inhibitor I9"/>
    <property type="match status" value="1"/>
</dbReference>
<dbReference type="PRINTS" id="PR00723">
    <property type="entry name" value="SUBTILISIN"/>
</dbReference>
<dbReference type="GO" id="GO:0004252">
    <property type="term" value="F:serine-type endopeptidase activity"/>
    <property type="evidence" value="ECO:0007669"/>
    <property type="project" value="UniProtKB-UniRule"/>
</dbReference>
<dbReference type="EMBL" id="OX459121">
    <property type="protein sequence ID" value="CAI9101658.1"/>
    <property type="molecule type" value="Genomic_DNA"/>
</dbReference>